<evidence type="ECO:0000313" key="1">
    <source>
        <dbReference type="EMBL" id="MFC4726914.1"/>
    </source>
</evidence>
<evidence type="ECO:0000313" key="2">
    <source>
        <dbReference type="Proteomes" id="UP001595892"/>
    </source>
</evidence>
<dbReference type="RefSeq" id="WP_377002878.1">
    <property type="nucleotide sequence ID" value="NZ_JBHSGG010000002.1"/>
</dbReference>
<keyword evidence="2" id="KW-1185">Reference proteome</keyword>
<gene>
    <name evidence="1" type="ORF">ACFO3Q_01805</name>
</gene>
<dbReference type="EMBL" id="JBHSGG010000002">
    <property type="protein sequence ID" value="MFC4726914.1"/>
    <property type="molecule type" value="Genomic_DNA"/>
</dbReference>
<reference evidence="2" key="1">
    <citation type="journal article" date="2019" name="Int. J. Syst. Evol. Microbiol.">
        <title>The Global Catalogue of Microorganisms (GCM) 10K type strain sequencing project: providing services to taxonomists for standard genome sequencing and annotation.</title>
        <authorList>
            <consortium name="The Broad Institute Genomics Platform"/>
            <consortium name="The Broad Institute Genome Sequencing Center for Infectious Disease"/>
            <person name="Wu L."/>
            <person name="Ma J."/>
        </authorList>
    </citation>
    <scope>NUCLEOTIDE SEQUENCE [LARGE SCALE GENOMIC DNA]</scope>
    <source>
        <strain evidence="2">CGMCC 1.13574</strain>
    </source>
</reference>
<accession>A0ABV9NH84</accession>
<sequence>MSARLLQGEGLGDVLQRQAAVADRHPTGGLDGGDHVVPVAPAADAIPAASALRPPCARRARRPAAAATLPMHACSR</sequence>
<proteinExistence type="predicted"/>
<organism evidence="1 2">
    <name type="scientific">Coralloluteibacterium thermophilum</name>
    <dbReference type="NCBI Taxonomy" id="2707049"/>
    <lineage>
        <taxon>Bacteria</taxon>
        <taxon>Pseudomonadati</taxon>
        <taxon>Pseudomonadota</taxon>
        <taxon>Gammaproteobacteria</taxon>
        <taxon>Lysobacterales</taxon>
        <taxon>Lysobacteraceae</taxon>
        <taxon>Coralloluteibacterium</taxon>
    </lineage>
</organism>
<comment type="caution">
    <text evidence="1">The sequence shown here is derived from an EMBL/GenBank/DDBJ whole genome shotgun (WGS) entry which is preliminary data.</text>
</comment>
<name>A0ABV9NH84_9GAMM</name>
<dbReference type="Proteomes" id="UP001595892">
    <property type="component" value="Unassembled WGS sequence"/>
</dbReference>
<protein>
    <submittedName>
        <fullName evidence="1">Uncharacterized protein</fullName>
    </submittedName>
</protein>